<evidence type="ECO:0000313" key="1">
    <source>
        <dbReference type="EMBL" id="CAG9559411.1"/>
    </source>
</evidence>
<protein>
    <submittedName>
        <fullName evidence="1">(African queen) hypothetical protein</fullName>
    </submittedName>
</protein>
<sequence length="187" mass="21299">MRTLAKYIYSIKAILGCKVEVQPIKTSKLVPQCKRCQAYGHTPKYCSKEPRCVKCTGKYLTPDCKKPAEEKSKCVHCGEAHPANYRGCIVAKEMQKLKNKSIKKPLANNLEQVAPKRPSTQDMREKTYAQVTAKTHYSKSDNSINQPHSNLDVKLDEIFKLMSSFDGRLQRREIGTKQSFTKKSDKK</sequence>
<gene>
    <name evidence="1" type="ORF">DCHRY22_LOCUS1281</name>
</gene>
<name>A0A8J2QD77_9NEOP</name>
<dbReference type="OrthoDB" id="10035396at2759"/>
<accession>A0A8J2QD77</accession>
<organism evidence="1 2">
    <name type="scientific">Danaus chrysippus</name>
    <name type="common">African queen</name>
    <dbReference type="NCBI Taxonomy" id="151541"/>
    <lineage>
        <taxon>Eukaryota</taxon>
        <taxon>Metazoa</taxon>
        <taxon>Ecdysozoa</taxon>
        <taxon>Arthropoda</taxon>
        <taxon>Hexapoda</taxon>
        <taxon>Insecta</taxon>
        <taxon>Pterygota</taxon>
        <taxon>Neoptera</taxon>
        <taxon>Endopterygota</taxon>
        <taxon>Lepidoptera</taxon>
        <taxon>Glossata</taxon>
        <taxon>Ditrysia</taxon>
        <taxon>Papilionoidea</taxon>
        <taxon>Nymphalidae</taxon>
        <taxon>Danainae</taxon>
        <taxon>Danaini</taxon>
        <taxon>Danaina</taxon>
        <taxon>Danaus</taxon>
        <taxon>Anosia</taxon>
    </lineage>
</organism>
<comment type="caution">
    <text evidence="1">The sequence shown here is derived from an EMBL/GenBank/DDBJ whole genome shotgun (WGS) entry which is preliminary data.</text>
</comment>
<dbReference type="Proteomes" id="UP000789524">
    <property type="component" value="Unassembled WGS sequence"/>
</dbReference>
<dbReference type="EMBL" id="CAKASE010000043">
    <property type="protein sequence ID" value="CAG9559411.1"/>
    <property type="molecule type" value="Genomic_DNA"/>
</dbReference>
<evidence type="ECO:0000313" key="2">
    <source>
        <dbReference type="Proteomes" id="UP000789524"/>
    </source>
</evidence>
<proteinExistence type="predicted"/>
<reference evidence="1" key="1">
    <citation type="submission" date="2021-09" db="EMBL/GenBank/DDBJ databases">
        <authorList>
            <person name="Martin H S."/>
        </authorList>
    </citation>
    <scope>NUCLEOTIDE SEQUENCE</scope>
</reference>
<keyword evidence="2" id="KW-1185">Reference proteome</keyword>
<dbReference type="AlphaFoldDB" id="A0A8J2QD77"/>